<name>A0A939BQG5_9BACL</name>
<dbReference type="AlphaFoldDB" id="A0A939BQG5"/>
<dbReference type="RefSeq" id="WP_204516231.1">
    <property type="nucleotide sequence ID" value="NZ_BAABIN010000009.1"/>
</dbReference>
<dbReference type="Pfam" id="PF09826">
    <property type="entry name" value="Beta_propel"/>
    <property type="match status" value="1"/>
</dbReference>
<feature type="signal peptide" evidence="1">
    <location>
        <begin position="1"/>
        <end position="33"/>
    </location>
</feature>
<dbReference type="InterPro" id="IPR019198">
    <property type="entry name" value="Beta_propeller_containing"/>
</dbReference>
<evidence type="ECO:0000313" key="2">
    <source>
        <dbReference type="EMBL" id="MBM7588467.1"/>
    </source>
</evidence>
<proteinExistence type="predicted"/>
<dbReference type="Proteomes" id="UP000717624">
    <property type="component" value="Unassembled WGS sequence"/>
</dbReference>
<feature type="chain" id="PRO_5037692267" evidence="1">
    <location>
        <begin position="34"/>
        <end position="634"/>
    </location>
</feature>
<keyword evidence="3" id="KW-1185">Reference proteome</keyword>
<protein>
    <submittedName>
        <fullName evidence="2">Secreted protein with C-terminal beta-propeller domain</fullName>
    </submittedName>
</protein>
<evidence type="ECO:0000313" key="3">
    <source>
        <dbReference type="Proteomes" id="UP000717624"/>
    </source>
</evidence>
<reference evidence="2" key="1">
    <citation type="submission" date="2021-01" db="EMBL/GenBank/DDBJ databases">
        <title>Genomic Encyclopedia of Type Strains, Phase IV (KMG-IV): sequencing the most valuable type-strain genomes for metagenomic binning, comparative biology and taxonomic classification.</title>
        <authorList>
            <person name="Goeker M."/>
        </authorList>
    </citation>
    <scope>NUCLEOTIDE SEQUENCE</scope>
    <source>
        <strain evidence="2">DSM 25523</strain>
    </source>
</reference>
<gene>
    <name evidence="2" type="ORF">JOD01_000053</name>
</gene>
<accession>A0A939BQG5</accession>
<comment type="caution">
    <text evidence="2">The sequence shown here is derived from an EMBL/GenBank/DDBJ whole genome shotgun (WGS) entry which is preliminary data.</text>
</comment>
<keyword evidence="1" id="KW-0732">Signal</keyword>
<dbReference type="EMBL" id="JAFBEB010000001">
    <property type="protein sequence ID" value="MBM7588467.1"/>
    <property type="molecule type" value="Genomic_DNA"/>
</dbReference>
<organism evidence="2 3">
    <name type="scientific">Brevibacillus fulvus</name>
    <dbReference type="NCBI Taxonomy" id="1125967"/>
    <lineage>
        <taxon>Bacteria</taxon>
        <taxon>Bacillati</taxon>
        <taxon>Bacillota</taxon>
        <taxon>Bacilli</taxon>
        <taxon>Bacillales</taxon>
        <taxon>Paenibacillaceae</taxon>
        <taxon>Brevibacillus</taxon>
    </lineage>
</organism>
<evidence type="ECO:0000256" key="1">
    <source>
        <dbReference type="SAM" id="SignalP"/>
    </source>
</evidence>
<sequence length="634" mass="70539">MQKRNLLLRICVCLLACSLICTVTSVSPLPANAADQPLPVLGSAEKLRELLKNDLGTPALAYPPPIWTKESRATVMAPAASVQTESAAFAGTNLQVAGVDEADRVKTDGQYIYQAAGRQLVVTRAIPATDLKVVKTITIPGDELELRELFVDQQHLVVLGTSRNAKVSPLSPIATRVLIYDKRTPTAPRLVRELEVEGMYLSSRKIGNTLYFLTNRWLDLRLLSAENTQTAALLPAYRDTAQGERQLRLDYQTIRYFPDAIQPSYLVTAAVDLARPEQPAAINAYLGAGEAVYASAGHLYVTAQLEPVAKPVGIWRRGVPVRKPMLRQTVIYQFSLTDDQIVYQRKASVPGVTLNQFSLDEHNGFLRIATTADTFQDGQYSTESNLYILDQQLRMVGKLEHLAVGESIYSVRYTGDRAYLVTFEQVDPLFVIDLQQPATPKVLGSLKIPGYSNYLHPYDENHLLGFGKDTVTADNVSYYQGMKVALFDVSDVAHPIEQFKQLIGDRGTDSDLLNTHKALLFSKEKNLLAFPVTELETASSEAAGPVWQYGQFAFQGAYVYRLDLQHGFQLQAKITHLQQEEKTKPSSYRYEDSRAIKRLLYIGDALYAVSDSMITAHRLSDMKQLASVSWEPLQ</sequence>